<dbReference type="GO" id="GO:0048667">
    <property type="term" value="P:cell morphogenesis involved in neuron differentiation"/>
    <property type="evidence" value="ECO:0007669"/>
    <property type="project" value="TreeGrafter"/>
</dbReference>
<dbReference type="PANTHER" id="PTHR14493:SF36">
    <property type="entry name" value="RING FINGER PROTEIN UNKEMPT HOMOLOG"/>
    <property type="match status" value="1"/>
</dbReference>
<keyword evidence="7 8" id="KW-0862">Zinc</keyword>
<evidence type="ECO:0000256" key="5">
    <source>
        <dbReference type="ARBA" id="ARBA00022737"/>
    </source>
</evidence>
<dbReference type="Pfam" id="PF23035">
    <property type="entry name" value="zf-CCCH_UNK-like_4th"/>
    <property type="match status" value="1"/>
</dbReference>
<evidence type="ECO:0000256" key="1">
    <source>
        <dbReference type="ARBA" id="ARBA00004496"/>
    </source>
</evidence>
<dbReference type="InterPro" id="IPR040594">
    <property type="entry name" value="UNK_Znf_1"/>
</dbReference>
<sequence length="914" mass="99139">MRRYLKEFRTEQCPLFVQHKCTQHRPYTCFHWHFVNQRRRRSIRRRDGTFNYSPDVYCTKYDEATGLCPEGDECPFLHRTTGDTERRYHLRYYKTGICIHETDSKGNCTKNGLHCAFAHGPHDLRSPVYDIRELQAMEALQNGQTTVEGSLEGQSAGAASHAMIEKILSEEPRWQETAYVLGNYKTEPCKKPPRLCRQGYACPYYHNSKDRRRSPRKHKSSPCPNVKHGDEWGDPGKCENGDACQYCHTRTEQQFHPEIYKSTKCNDMQQSGSCPRGPFCAFAHIEPPPLNDDMQPSSAVSSPTQPGPVLYMPSAAGDSVPVSPSSPHAPDLSAVRACPGEWVGTLPAQEQAPAAPLLPQELEALVFVLGLRAGRNSGLGSPSHLCSSPPGPSRKASNLEGLVFPGESSLAPGSYKKAPGFEREDQMGAEYLKSLKCQAKLKPHSLEPRSQEQPLLQPKQDVLGILPVGSPLTSSISSSITSSLAATPPSPAGTSSAPGMNANALPFYPTSDTVESVIESALDDLDLNEFGVAALEKTFDSSTVPHPSSITIGTGRGGSLVQSSAPVNIPGSLGSSASFHSASPSPPVSLSSHFLQQPQSHLSQSENTFLGTSASHGSLGLNGMNSSIWEHFASGSFSPGTSPAFLSGPGAAELARLRQELDEANGTIKQWEESWKQAKQVLGPTPTCSTQCLVASSPNPSYTAGIRQAQLPSRPHSQSGPHWLLEMLSGRGRAGDQGQGALVMRHCILGPQACDAWKKEAEEAGERASAAGAECELAREQRDALELRVKKLQEELERLHTGPEAQALPAAPDLEALSLSTLYSLQKQLRVHLEQVDKVSSPEGQEYGVRPSRKPGASLILMEAVFHMQSVKCLKCQEQTRAVLPCQHAVLCELCAEGSECPVCQPSRAHALQS</sequence>
<dbReference type="GO" id="GO:1990715">
    <property type="term" value="F:mRNA CDS binding"/>
    <property type="evidence" value="ECO:0007669"/>
    <property type="project" value="TreeGrafter"/>
</dbReference>
<dbReference type="Pfam" id="PF23261">
    <property type="entry name" value="zf-CCCH_11"/>
    <property type="match status" value="1"/>
</dbReference>
<evidence type="ECO:0000256" key="8">
    <source>
        <dbReference type="PROSITE-ProRule" id="PRU00723"/>
    </source>
</evidence>
<proteinExistence type="inferred from homology"/>
<keyword evidence="3" id="KW-0963">Cytoplasm</keyword>
<evidence type="ECO:0000256" key="4">
    <source>
        <dbReference type="ARBA" id="ARBA00022723"/>
    </source>
</evidence>
<dbReference type="InterPro" id="IPR057295">
    <property type="entry name" value="UNK_Znf_4"/>
</dbReference>
<evidence type="ECO:0000256" key="9">
    <source>
        <dbReference type="SAM" id="Coils"/>
    </source>
</evidence>
<keyword evidence="6 8" id="KW-0863">Zinc-finger</keyword>
<name>A0AAW0HTL5_MYOGA</name>
<dbReference type="PROSITE" id="PS50103">
    <property type="entry name" value="ZF_C3H1"/>
    <property type="match status" value="4"/>
</dbReference>
<feature type="zinc finger region" description="C3H1-type" evidence="8">
    <location>
        <begin position="259"/>
        <end position="287"/>
    </location>
</feature>
<dbReference type="Pfam" id="PF00642">
    <property type="entry name" value="zf-CCCH"/>
    <property type="match status" value="1"/>
</dbReference>
<comment type="similarity">
    <text evidence="2">Belongs to the unkempt family.</text>
</comment>
<dbReference type="InterPro" id="IPR045234">
    <property type="entry name" value="Unkempt-like"/>
</dbReference>
<dbReference type="Pfam" id="PF18384">
    <property type="entry name" value="zf_CCCH_5"/>
    <property type="match status" value="1"/>
</dbReference>
<dbReference type="GO" id="GO:0008270">
    <property type="term" value="F:zinc ion binding"/>
    <property type="evidence" value="ECO:0007669"/>
    <property type="project" value="UniProtKB-KW"/>
</dbReference>
<feature type="domain" description="C3H1-type" evidence="11">
    <location>
        <begin position="52"/>
        <end position="81"/>
    </location>
</feature>
<dbReference type="SUPFAM" id="SSF90229">
    <property type="entry name" value="CCCH zinc finger"/>
    <property type="match status" value="1"/>
</dbReference>
<feature type="domain" description="C3H1-type" evidence="11">
    <location>
        <begin position="217"/>
        <end position="251"/>
    </location>
</feature>
<evidence type="ECO:0000313" key="12">
    <source>
        <dbReference type="EMBL" id="KAK7805315.1"/>
    </source>
</evidence>
<keyword evidence="13" id="KW-1185">Reference proteome</keyword>
<feature type="region of interest" description="Disordered" evidence="10">
    <location>
        <begin position="379"/>
        <end position="399"/>
    </location>
</feature>
<feature type="zinc finger region" description="C3H1-type" evidence="8">
    <location>
        <begin position="217"/>
        <end position="251"/>
    </location>
</feature>
<dbReference type="InterPro" id="IPR000571">
    <property type="entry name" value="Znf_CCCH"/>
</dbReference>
<evidence type="ECO:0000256" key="6">
    <source>
        <dbReference type="ARBA" id="ARBA00022771"/>
    </source>
</evidence>
<accession>A0AAW0HTL5</accession>
<organism evidence="12 13">
    <name type="scientific">Myodes glareolus</name>
    <name type="common">Bank vole</name>
    <name type="synonym">Clethrionomys glareolus</name>
    <dbReference type="NCBI Taxonomy" id="447135"/>
    <lineage>
        <taxon>Eukaryota</taxon>
        <taxon>Metazoa</taxon>
        <taxon>Chordata</taxon>
        <taxon>Craniata</taxon>
        <taxon>Vertebrata</taxon>
        <taxon>Euteleostomi</taxon>
        <taxon>Mammalia</taxon>
        <taxon>Eutheria</taxon>
        <taxon>Euarchontoglires</taxon>
        <taxon>Glires</taxon>
        <taxon>Rodentia</taxon>
        <taxon>Myomorpha</taxon>
        <taxon>Muroidea</taxon>
        <taxon>Cricetidae</taxon>
        <taxon>Arvicolinae</taxon>
        <taxon>Myodes</taxon>
    </lineage>
</organism>
<gene>
    <name evidence="12" type="ORF">U0070_027154</name>
</gene>
<dbReference type="InterPro" id="IPR057296">
    <property type="entry name" value="UNK_Znf_5"/>
</dbReference>
<reference evidence="12 13" key="1">
    <citation type="journal article" date="2023" name="bioRxiv">
        <title>Conserved and derived expression patterns and positive selection on dental genes reveal complex evolutionary context of ever-growing rodent molars.</title>
        <authorList>
            <person name="Calamari Z.T."/>
            <person name="Song A."/>
            <person name="Cohen E."/>
            <person name="Akter M."/>
            <person name="Roy R.D."/>
            <person name="Hallikas O."/>
            <person name="Christensen M.M."/>
            <person name="Li P."/>
            <person name="Marangoni P."/>
            <person name="Jernvall J."/>
            <person name="Klein O.D."/>
        </authorList>
    </citation>
    <scope>NUCLEOTIDE SEQUENCE [LARGE SCALE GENOMIC DNA]</scope>
    <source>
        <strain evidence="12">V071</strain>
    </source>
</reference>
<dbReference type="GO" id="GO:0005737">
    <property type="term" value="C:cytoplasm"/>
    <property type="evidence" value="ECO:0007669"/>
    <property type="project" value="UniProtKB-SubCell"/>
</dbReference>
<keyword evidence="5" id="KW-0677">Repeat</keyword>
<feature type="region of interest" description="Disordered" evidence="10">
    <location>
        <begin position="207"/>
        <end position="234"/>
    </location>
</feature>
<evidence type="ECO:0000256" key="10">
    <source>
        <dbReference type="SAM" id="MobiDB-lite"/>
    </source>
</evidence>
<dbReference type="AlphaFoldDB" id="A0AAW0HTL5"/>
<dbReference type="InterPro" id="IPR036855">
    <property type="entry name" value="Znf_CCCH_sf"/>
</dbReference>
<dbReference type="Proteomes" id="UP001488838">
    <property type="component" value="Unassembled WGS sequence"/>
</dbReference>
<comment type="subcellular location">
    <subcellularLocation>
        <location evidence="1">Cytoplasm</location>
    </subcellularLocation>
</comment>
<dbReference type="SMART" id="SM00356">
    <property type="entry name" value="ZnF_C3H1"/>
    <property type="match status" value="5"/>
</dbReference>
<feature type="compositionally biased region" description="Basic residues" evidence="10">
    <location>
        <begin position="209"/>
        <end position="220"/>
    </location>
</feature>
<feature type="coiled-coil region" evidence="9">
    <location>
        <begin position="775"/>
        <end position="802"/>
    </location>
</feature>
<protein>
    <recommendedName>
        <fullName evidence="11">C3H1-type domain-containing protein</fullName>
    </recommendedName>
</protein>
<keyword evidence="4 8" id="KW-0479">Metal-binding</keyword>
<evidence type="ECO:0000313" key="13">
    <source>
        <dbReference type="Proteomes" id="UP001488838"/>
    </source>
</evidence>
<feature type="zinc finger region" description="C3H1-type" evidence="8">
    <location>
        <begin position="92"/>
        <end position="122"/>
    </location>
</feature>
<comment type="caution">
    <text evidence="12">The sequence shown here is derived from an EMBL/GenBank/DDBJ whole genome shotgun (WGS) entry which is preliminary data.</text>
</comment>
<dbReference type="CDD" id="cd16771">
    <property type="entry name" value="RING-HC_UNK"/>
    <property type="match status" value="1"/>
</dbReference>
<keyword evidence="9" id="KW-0175">Coiled coil</keyword>
<evidence type="ECO:0000256" key="7">
    <source>
        <dbReference type="ARBA" id="ARBA00022833"/>
    </source>
</evidence>
<feature type="domain" description="C3H1-type" evidence="11">
    <location>
        <begin position="92"/>
        <end position="122"/>
    </location>
</feature>
<feature type="domain" description="C3H1-type" evidence="11">
    <location>
        <begin position="259"/>
        <end position="287"/>
    </location>
</feature>
<dbReference type="Gene3D" id="3.30.1370.210">
    <property type="match status" value="2"/>
</dbReference>
<dbReference type="EMBL" id="JBBHLL010000344">
    <property type="protein sequence ID" value="KAK7805315.1"/>
    <property type="molecule type" value="Genomic_DNA"/>
</dbReference>
<feature type="zinc finger region" description="C3H1-type" evidence="8">
    <location>
        <begin position="52"/>
        <end position="81"/>
    </location>
</feature>
<evidence type="ECO:0000259" key="11">
    <source>
        <dbReference type="PROSITE" id="PS50103"/>
    </source>
</evidence>
<dbReference type="Pfam" id="PF25427">
    <property type="entry name" value="zf-CCCH_UNK"/>
    <property type="match status" value="1"/>
</dbReference>
<dbReference type="PANTHER" id="PTHR14493">
    <property type="entry name" value="UNKEMPT FAMILY MEMBER"/>
    <property type="match status" value="1"/>
</dbReference>
<evidence type="ECO:0000256" key="3">
    <source>
        <dbReference type="ARBA" id="ARBA00022490"/>
    </source>
</evidence>
<evidence type="ECO:0000256" key="2">
    <source>
        <dbReference type="ARBA" id="ARBA00008808"/>
    </source>
</evidence>